<evidence type="ECO:0000313" key="2">
    <source>
        <dbReference type="Proteomes" id="UP000015106"/>
    </source>
</evidence>
<reference evidence="2" key="1">
    <citation type="journal article" date="2013" name="Nature">
        <title>Draft genome of the wheat A-genome progenitor Triticum urartu.</title>
        <authorList>
            <person name="Ling H.Q."/>
            <person name="Zhao S."/>
            <person name="Liu D."/>
            <person name="Wang J."/>
            <person name="Sun H."/>
            <person name="Zhang C."/>
            <person name="Fan H."/>
            <person name="Li D."/>
            <person name="Dong L."/>
            <person name="Tao Y."/>
            <person name="Gao C."/>
            <person name="Wu H."/>
            <person name="Li Y."/>
            <person name="Cui Y."/>
            <person name="Guo X."/>
            <person name="Zheng S."/>
            <person name="Wang B."/>
            <person name="Yu K."/>
            <person name="Liang Q."/>
            <person name="Yang W."/>
            <person name="Lou X."/>
            <person name="Chen J."/>
            <person name="Feng M."/>
            <person name="Jian J."/>
            <person name="Zhang X."/>
            <person name="Luo G."/>
            <person name="Jiang Y."/>
            <person name="Liu J."/>
            <person name="Wang Z."/>
            <person name="Sha Y."/>
            <person name="Zhang B."/>
            <person name="Wu H."/>
            <person name="Tang D."/>
            <person name="Shen Q."/>
            <person name="Xue P."/>
            <person name="Zou S."/>
            <person name="Wang X."/>
            <person name="Liu X."/>
            <person name="Wang F."/>
            <person name="Yang Y."/>
            <person name="An X."/>
            <person name="Dong Z."/>
            <person name="Zhang K."/>
            <person name="Zhang X."/>
            <person name="Luo M.C."/>
            <person name="Dvorak J."/>
            <person name="Tong Y."/>
            <person name="Wang J."/>
            <person name="Yang H."/>
            <person name="Li Z."/>
            <person name="Wang D."/>
            <person name="Zhang A."/>
            <person name="Wang J."/>
        </authorList>
    </citation>
    <scope>NUCLEOTIDE SEQUENCE</scope>
    <source>
        <strain evidence="2">cv. G1812</strain>
    </source>
</reference>
<evidence type="ECO:0000313" key="1">
    <source>
        <dbReference type="EnsemblPlants" id="TuG1812G0600000949.01.T01.cds435633"/>
    </source>
</evidence>
<sequence length="29" mass="3200">MTNQKYLQSVCSPSRYFGCASSLSVDVEV</sequence>
<dbReference type="EnsemblPlants" id="TuG1812G0600000949.01.T01">
    <property type="protein sequence ID" value="TuG1812G0600000949.01.T01.cds435633"/>
    <property type="gene ID" value="TuG1812G0600000949.01"/>
</dbReference>
<dbReference type="AlphaFoldDB" id="A0A8R7QKH0"/>
<keyword evidence="2" id="KW-1185">Reference proteome</keyword>
<dbReference type="Proteomes" id="UP000015106">
    <property type="component" value="Chromosome 6"/>
</dbReference>
<protein>
    <submittedName>
        <fullName evidence="1">Uncharacterized protein</fullName>
    </submittedName>
</protein>
<name>A0A8R7QKH0_TRIUA</name>
<accession>A0A8R7QKH0</accession>
<organism evidence="1 2">
    <name type="scientific">Triticum urartu</name>
    <name type="common">Red wild einkorn</name>
    <name type="synonym">Crithodium urartu</name>
    <dbReference type="NCBI Taxonomy" id="4572"/>
    <lineage>
        <taxon>Eukaryota</taxon>
        <taxon>Viridiplantae</taxon>
        <taxon>Streptophyta</taxon>
        <taxon>Embryophyta</taxon>
        <taxon>Tracheophyta</taxon>
        <taxon>Spermatophyta</taxon>
        <taxon>Magnoliopsida</taxon>
        <taxon>Liliopsida</taxon>
        <taxon>Poales</taxon>
        <taxon>Poaceae</taxon>
        <taxon>BOP clade</taxon>
        <taxon>Pooideae</taxon>
        <taxon>Triticodae</taxon>
        <taxon>Triticeae</taxon>
        <taxon>Triticinae</taxon>
        <taxon>Triticum</taxon>
    </lineage>
</organism>
<reference evidence="1" key="2">
    <citation type="submission" date="2018-03" db="EMBL/GenBank/DDBJ databases">
        <title>The Triticum urartu genome reveals the dynamic nature of wheat genome evolution.</title>
        <authorList>
            <person name="Ling H."/>
            <person name="Ma B."/>
            <person name="Shi X."/>
            <person name="Liu H."/>
            <person name="Dong L."/>
            <person name="Sun H."/>
            <person name="Cao Y."/>
            <person name="Gao Q."/>
            <person name="Zheng S."/>
            <person name="Li Y."/>
            <person name="Yu Y."/>
            <person name="Du H."/>
            <person name="Qi M."/>
            <person name="Li Y."/>
            <person name="Yu H."/>
            <person name="Cui Y."/>
            <person name="Wang N."/>
            <person name="Chen C."/>
            <person name="Wu H."/>
            <person name="Zhao Y."/>
            <person name="Zhang J."/>
            <person name="Li Y."/>
            <person name="Zhou W."/>
            <person name="Zhang B."/>
            <person name="Hu W."/>
            <person name="Eijk M."/>
            <person name="Tang J."/>
            <person name="Witsenboer H."/>
            <person name="Zhao S."/>
            <person name="Li Z."/>
            <person name="Zhang A."/>
            <person name="Wang D."/>
            <person name="Liang C."/>
        </authorList>
    </citation>
    <scope>NUCLEOTIDE SEQUENCE [LARGE SCALE GENOMIC DNA]</scope>
    <source>
        <strain evidence="1">cv. G1812</strain>
    </source>
</reference>
<reference evidence="1" key="3">
    <citation type="submission" date="2022-06" db="UniProtKB">
        <authorList>
            <consortium name="EnsemblPlants"/>
        </authorList>
    </citation>
    <scope>IDENTIFICATION</scope>
</reference>
<dbReference type="Gramene" id="TuG1812G0600000949.01.T01">
    <property type="protein sequence ID" value="TuG1812G0600000949.01.T01.cds435633"/>
    <property type="gene ID" value="TuG1812G0600000949.01"/>
</dbReference>
<proteinExistence type="predicted"/>